<dbReference type="SUPFAM" id="SSF47336">
    <property type="entry name" value="ACP-like"/>
    <property type="match status" value="1"/>
</dbReference>
<evidence type="ECO:0000313" key="10">
    <source>
        <dbReference type="Proteomes" id="UP000189229"/>
    </source>
</evidence>
<gene>
    <name evidence="9" type="ORF">BZL30_0709</name>
</gene>
<evidence type="ECO:0000313" key="9">
    <source>
        <dbReference type="EMBL" id="OOK82030.1"/>
    </source>
</evidence>
<comment type="caution">
    <text evidence="9">The sequence shown here is derived from an EMBL/GenBank/DDBJ whole genome shotgun (WGS) entry which is preliminary data.</text>
</comment>
<dbReference type="InterPro" id="IPR013968">
    <property type="entry name" value="PKS_KR"/>
</dbReference>
<dbReference type="InterPro" id="IPR050091">
    <property type="entry name" value="PKS_NRPS_Biosynth_Enz"/>
</dbReference>
<dbReference type="SUPFAM" id="SSF51735">
    <property type="entry name" value="NAD(P)-binding Rossmann-fold domains"/>
    <property type="match status" value="1"/>
</dbReference>
<keyword evidence="5" id="KW-0276">Fatty acid metabolism</keyword>
<dbReference type="PANTHER" id="PTHR43775:SF51">
    <property type="entry name" value="INACTIVE PHENOLPHTHIOCEROL SYNTHESIS POLYKETIDE SYNTHASE TYPE I PKS1-RELATED"/>
    <property type="match status" value="1"/>
</dbReference>
<dbReference type="Pfam" id="PF08659">
    <property type="entry name" value="KR"/>
    <property type="match status" value="1"/>
</dbReference>
<evidence type="ECO:0000256" key="5">
    <source>
        <dbReference type="ARBA" id="ARBA00022832"/>
    </source>
</evidence>
<dbReference type="SMART" id="SM00822">
    <property type="entry name" value="PKS_KR"/>
    <property type="match status" value="1"/>
</dbReference>
<dbReference type="SMART" id="SM00823">
    <property type="entry name" value="PKS_PP"/>
    <property type="match status" value="1"/>
</dbReference>
<dbReference type="InterPro" id="IPR036736">
    <property type="entry name" value="ACP-like_sf"/>
</dbReference>
<dbReference type="EMBL" id="MVBM01000001">
    <property type="protein sequence ID" value="OOK82030.1"/>
    <property type="molecule type" value="Genomic_DNA"/>
</dbReference>
<comment type="pathway">
    <text evidence="1">Lipid metabolism.</text>
</comment>
<dbReference type="AlphaFoldDB" id="A0A1V3XSI7"/>
<dbReference type="InterPro" id="IPR057326">
    <property type="entry name" value="KR_dom"/>
</dbReference>
<evidence type="ECO:0000256" key="6">
    <source>
        <dbReference type="ARBA" id="ARBA00023098"/>
    </source>
</evidence>
<dbReference type="SMART" id="SM01294">
    <property type="entry name" value="PKS_PP_betabranch"/>
    <property type="match status" value="1"/>
</dbReference>
<dbReference type="Gene3D" id="3.40.50.720">
    <property type="entry name" value="NAD(P)-binding Rossmann-like Domain"/>
    <property type="match status" value="1"/>
</dbReference>
<keyword evidence="2" id="KW-0596">Phosphopantetheine</keyword>
<organism evidence="9 10">
    <name type="scientific">Mycobacterium kansasii</name>
    <dbReference type="NCBI Taxonomy" id="1768"/>
    <lineage>
        <taxon>Bacteria</taxon>
        <taxon>Bacillati</taxon>
        <taxon>Actinomycetota</taxon>
        <taxon>Actinomycetes</taxon>
        <taxon>Mycobacteriales</taxon>
        <taxon>Mycobacteriaceae</taxon>
        <taxon>Mycobacterium</taxon>
    </lineage>
</organism>
<dbReference type="PROSITE" id="PS00012">
    <property type="entry name" value="PHOSPHOPANTETHEINE"/>
    <property type="match status" value="1"/>
</dbReference>
<feature type="region of interest" description="Disordered" evidence="7">
    <location>
        <begin position="275"/>
        <end position="302"/>
    </location>
</feature>
<dbReference type="GO" id="GO:0004312">
    <property type="term" value="F:fatty acid synthase activity"/>
    <property type="evidence" value="ECO:0007669"/>
    <property type="project" value="TreeGrafter"/>
</dbReference>
<dbReference type="Pfam" id="PF00550">
    <property type="entry name" value="PP-binding"/>
    <property type="match status" value="1"/>
</dbReference>
<evidence type="ECO:0000256" key="7">
    <source>
        <dbReference type="SAM" id="MobiDB-lite"/>
    </source>
</evidence>
<dbReference type="GO" id="GO:0006633">
    <property type="term" value="P:fatty acid biosynthetic process"/>
    <property type="evidence" value="ECO:0007669"/>
    <property type="project" value="TreeGrafter"/>
</dbReference>
<keyword evidence="6" id="KW-0443">Lipid metabolism</keyword>
<accession>A0A1V3XSI7</accession>
<reference evidence="9 10" key="1">
    <citation type="submission" date="2017-02" db="EMBL/GenBank/DDBJ databases">
        <title>Complete genome sequences of Mycobacterium kansasii strains isolated from rhesus macaques.</title>
        <authorList>
            <person name="Panda A."/>
            <person name="Nagaraj S."/>
            <person name="Zhao X."/>
            <person name="Tettelin H."/>
            <person name="Detolla L.J."/>
        </authorList>
    </citation>
    <scope>NUCLEOTIDE SEQUENCE [LARGE SCALE GENOMIC DNA]</scope>
    <source>
        <strain evidence="9 10">11-3813</strain>
    </source>
</reference>
<evidence type="ECO:0000256" key="1">
    <source>
        <dbReference type="ARBA" id="ARBA00005189"/>
    </source>
</evidence>
<name>A0A1V3XSI7_MYCKA</name>
<keyword evidence="4" id="KW-0808">Transferase</keyword>
<evidence type="ECO:0000256" key="4">
    <source>
        <dbReference type="ARBA" id="ARBA00022679"/>
    </source>
</evidence>
<dbReference type="InterPro" id="IPR036291">
    <property type="entry name" value="NAD(P)-bd_dom_sf"/>
</dbReference>
<dbReference type="GO" id="GO:0031177">
    <property type="term" value="F:phosphopantetheine binding"/>
    <property type="evidence" value="ECO:0007669"/>
    <property type="project" value="InterPro"/>
</dbReference>
<sequence>MIHAAGVVDDAVISSLTPDRIDTVLRAKVDAAWNLHEATRGLDLSMFVLCSSIAATVGSPGQGNYSAANAFLDGLAAHRQAAGLAGTSLAWGLWEQTSAITAHLSERDLARMSRSGLVAMSPEQALELFDAALTIDHPVMVATRLDRAALNARAQAGGLPALFSGLAAAPATSNRRHRRCHPIEVGARPTPPRAGPEEQHGLLVGIVRAQAAAVLGRPAPEDIDPDSGFQDLGFDSLTAVELRNRLKNATGLTLPPTVILDHPTPTAVADYIARQIRPESNGDQSPHAERDEEDEEKVSVHA</sequence>
<evidence type="ECO:0000256" key="3">
    <source>
        <dbReference type="ARBA" id="ARBA00022553"/>
    </source>
</evidence>
<dbReference type="InterPro" id="IPR020806">
    <property type="entry name" value="PKS_PP-bd"/>
</dbReference>
<dbReference type="FunFam" id="1.10.1200.10:FF:000007">
    <property type="entry name" value="Probable polyketide synthase pks17"/>
    <property type="match status" value="1"/>
</dbReference>
<dbReference type="InterPro" id="IPR009081">
    <property type="entry name" value="PP-bd_ACP"/>
</dbReference>
<proteinExistence type="predicted"/>
<evidence type="ECO:0000256" key="2">
    <source>
        <dbReference type="ARBA" id="ARBA00022450"/>
    </source>
</evidence>
<dbReference type="PROSITE" id="PS50075">
    <property type="entry name" value="CARRIER"/>
    <property type="match status" value="1"/>
</dbReference>
<keyword evidence="3" id="KW-0597">Phosphoprotein</keyword>
<protein>
    <submittedName>
        <fullName evidence="9">Short chain dehydrogenase family protein</fullName>
    </submittedName>
</protein>
<dbReference type="Proteomes" id="UP000189229">
    <property type="component" value="Unassembled WGS sequence"/>
</dbReference>
<dbReference type="InterPro" id="IPR006162">
    <property type="entry name" value="Ppantetheine_attach_site"/>
</dbReference>
<evidence type="ECO:0000259" key="8">
    <source>
        <dbReference type="PROSITE" id="PS50075"/>
    </source>
</evidence>
<dbReference type="PANTHER" id="PTHR43775">
    <property type="entry name" value="FATTY ACID SYNTHASE"/>
    <property type="match status" value="1"/>
</dbReference>
<dbReference type="Gene3D" id="1.10.1200.10">
    <property type="entry name" value="ACP-like"/>
    <property type="match status" value="1"/>
</dbReference>
<feature type="domain" description="Carrier" evidence="8">
    <location>
        <begin position="201"/>
        <end position="276"/>
    </location>
</feature>